<evidence type="ECO:0000313" key="5">
    <source>
        <dbReference type="EMBL" id="KAK1392855.1"/>
    </source>
</evidence>
<accession>A0AAD8IVR5</accession>
<evidence type="ECO:0000313" key="6">
    <source>
        <dbReference type="Proteomes" id="UP001237642"/>
    </source>
</evidence>
<comment type="caution">
    <text evidence="5">The sequence shown here is derived from an EMBL/GenBank/DDBJ whole genome shotgun (WGS) entry which is preliminary data.</text>
</comment>
<feature type="region of interest" description="Disordered" evidence="2">
    <location>
        <begin position="743"/>
        <end position="762"/>
    </location>
</feature>
<feature type="compositionally biased region" description="Acidic residues" evidence="2">
    <location>
        <begin position="318"/>
        <end position="343"/>
    </location>
</feature>
<keyword evidence="1" id="KW-0175">Coiled coil</keyword>
<protein>
    <recommendedName>
        <fullName evidence="4">PTC1-like winged helix-turn-helix domain-containing protein</fullName>
    </recommendedName>
</protein>
<feature type="region of interest" description="Disordered" evidence="2">
    <location>
        <begin position="281"/>
        <end position="379"/>
    </location>
</feature>
<feature type="compositionally biased region" description="Low complexity" evidence="2">
    <location>
        <begin position="698"/>
        <end position="709"/>
    </location>
</feature>
<proteinExistence type="predicted"/>
<dbReference type="InterPro" id="IPR059080">
    <property type="entry name" value="WHD_PTC1"/>
</dbReference>
<sequence length="863" mass="97620">MKQIFEVLQCICHLDRIVKDKVDETRMYMLYLIYFAFSLLAWRLTTEEGSEVLPLSPITILDARYGNVNETSSWQLVYSFPGNHNVTKVDLRIPCFYHLQMMKRQENHTFLDSSQKAPLQRQLLQTNDNQGIGEKRFDVGCVYEVDHLNLPTRTPVQLKSIRVVMVTEKTELNVSVRYPSIRSLCNYLNDKKMISTDIYPFLDEVFVMGIHLAGKVLSRQISAQEFDDNIHSEGFWLNKNSPEPAALRGIFNKETTTPLMSQLKSNGMVRWGIRRQVKFLNRQGDSSTSHPQSSTSFVKGSKEKLDHESNEDNKNGSDDEDNKDENDDEDNEDVEEEREDTDEDDKKSVKRKGYSFRENTRKAKKVKRETQSYKKTRRNKCKKMIAGSSISRWSAERYKLAENNLLEVMKSKRALFKSPILRPELRLEARKRIGDTGLLDHLLKHVAGKLAPGGVERFRRRHNADGQMEYWLESADLVKVRKDAGVQDPYWTPPPGWTPGDCPSQDPLCAKEFRLLKEENAKIKRDMEDMVSNFKKEMQKVRREMDEQLTKKMQEEILSLQVQSSAPSKSDFDSALVQVNKHKERLTDISDSIMGIKDQIGTLSSMVDLASKTTDCCAEKERSQAALERCQALAVVKESVSTGEKTAAEEKEAKLQNLKSGFRICKPQGTFLWPNMAPNNGSSPVVVQVEDLFMVHTPPSVSSSTSSAPPQLPHHHHHHHPPTSPIRPVPERRAVTVTVKTARSNDQQNANRGYPSSTIIASPRSKSNTTLINLNDIPGTDRAFATATKRHFLPPMVKGETASAWECVGRSRCSKASASVVEYTVNAGETNQQGKRECTSSTLCLSSTAGHQVPVAAANITRS</sequence>
<evidence type="ECO:0000259" key="4">
    <source>
        <dbReference type="Pfam" id="PF25874"/>
    </source>
</evidence>
<dbReference type="PANTHER" id="PTHR46740:SF2">
    <property type="entry name" value="PROTEIN DYAD"/>
    <property type="match status" value="1"/>
</dbReference>
<dbReference type="GO" id="GO:0051177">
    <property type="term" value="P:meiotic sister chromatid cohesion"/>
    <property type="evidence" value="ECO:0007669"/>
    <property type="project" value="InterPro"/>
</dbReference>
<name>A0AAD8IVR5_9APIA</name>
<keyword evidence="6" id="KW-1185">Reference proteome</keyword>
<feature type="compositionally biased region" description="Low complexity" evidence="2">
    <location>
        <begin position="286"/>
        <end position="296"/>
    </location>
</feature>
<keyword evidence="3" id="KW-1133">Transmembrane helix</keyword>
<dbReference type="Pfam" id="PF25874">
    <property type="entry name" value="WHD_plant_repro"/>
    <property type="match status" value="1"/>
</dbReference>
<evidence type="ECO:0000256" key="1">
    <source>
        <dbReference type="SAM" id="Coils"/>
    </source>
</evidence>
<evidence type="ECO:0000256" key="3">
    <source>
        <dbReference type="SAM" id="Phobius"/>
    </source>
</evidence>
<feature type="domain" description="PTC1-like winged helix-turn-helix" evidence="4">
    <location>
        <begin position="392"/>
        <end position="474"/>
    </location>
</feature>
<gene>
    <name evidence="5" type="ORF">POM88_011911</name>
</gene>
<keyword evidence="3" id="KW-0812">Transmembrane</keyword>
<feature type="coiled-coil region" evidence="1">
    <location>
        <begin position="513"/>
        <end position="555"/>
    </location>
</feature>
<feature type="region of interest" description="Disordered" evidence="2">
    <location>
        <begin position="698"/>
        <end position="731"/>
    </location>
</feature>
<evidence type="ECO:0000256" key="2">
    <source>
        <dbReference type="SAM" id="MobiDB-lite"/>
    </source>
</evidence>
<feature type="compositionally biased region" description="Basic and acidic residues" evidence="2">
    <location>
        <begin position="300"/>
        <end position="317"/>
    </location>
</feature>
<organism evidence="5 6">
    <name type="scientific">Heracleum sosnowskyi</name>
    <dbReference type="NCBI Taxonomy" id="360622"/>
    <lineage>
        <taxon>Eukaryota</taxon>
        <taxon>Viridiplantae</taxon>
        <taxon>Streptophyta</taxon>
        <taxon>Embryophyta</taxon>
        <taxon>Tracheophyta</taxon>
        <taxon>Spermatophyta</taxon>
        <taxon>Magnoliopsida</taxon>
        <taxon>eudicotyledons</taxon>
        <taxon>Gunneridae</taxon>
        <taxon>Pentapetalae</taxon>
        <taxon>asterids</taxon>
        <taxon>campanulids</taxon>
        <taxon>Apiales</taxon>
        <taxon>Apiaceae</taxon>
        <taxon>Apioideae</taxon>
        <taxon>apioid superclade</taxon>
        <taxon>Tordylieae</taxon>
        <taxon>Tordyliinae</taxon>
        <taxon>Heracleum</taxon>
    </lineage>
</organism>
<reference evidence="5" key="2">
    <citation type="submission" date="2023-05" db="EMBL/GenBank/DDBJ databases">
        <authorList>
            <person name="Schelkunov M.I."/>
        </authorList>
    </citation>
    <scope>NUCLEOTIDE SEQUENCE</scope>
    <source>
        <strain evidence="5">Hsosn_3</strain>
        <tissue evidence="5">Leaf</tissue>
    </source>
</reference>
<dbReference type="AlphaFoldDB" id="A0AAD8IVR5"/>
<keyword evidence="3" id="KW-0472">Membrane</keyword>
<dbReference type="Proteomes" id="UP001237642">
    <property type="component" value="Unassembled WGS sequence"/>
</dbReference>
<dbReference type="InterPro" id="IPR044221">
    <property type="entry name" value="DYAD/AMEIOTIC1"/>
</dbReference>
<dbReference type="GO" id="GO:0007131">
    <property type="term" value="P:reciprocal meiotic recombination"/>
    <property type="evidence" value="ECO:0007669"/>
    <property type="project" value="InterPro"/>
</dbReference>
<feature type="transmembrane region" description="Helical" evidence="3">
    <location>
        <begin position="28"/>
        <end position="45"/>
    </location>
</feature>
<reference evidence="5" key="1">
    <citation type="submission" date="2023-02" db="EMBL/GenBank/DDBJ databases">
        <title>Genome of toxic invasive species Heracleum sosnowskyi carries increased number of genes despite the absence of recent whole-genome duplications.</title>
        <authorList>
            <person name="Schelkunov M."/>
            <person name="Shtratnikova V."/>
            <person name="Makarenko M."/>
            <person name="Klepikova A."/>
            <person name="Omelchenko D."/>
            <person name="Novikova G."/>
            <person name="Obukhova E."/>
            <person name="Bogdanov V."/>
            <person name="Penin A."/>
            <person name="Logacheva M."/>
        </authorList>
    </citation>
    <scope>NUCLEOTIDE SEQUENCE</scope>
    <source>
        <strain evidence="5">Hsosn_3</strain>
        <tissue evidence="5">Leaf</tissue>
    </source>
</reference>
<dbReference type="EMBL" id="JAUIZM010000003">
    <property type="protein sequence ID" value="KAK1392855.1"/>
    <property type="molecule type" value="Genomic_DNA"/>
</dbReference>
<dbReference type="PANTHER" id="PTHR46740">
    <property type="entry name" value="PROTEIN DYAD"/>
    <property type="match status" value="1"/>
</dbReference>